<organism evidence="2 3">
    <name type="scientific">Paenibacillus cremeus</name>
    <dbReference type="NCBI Taxonomy" id="2163881"/>
    <lineage>
        <taxon>Bacteria</taxon>
        <taxon>Bacillati</taxon>
        <taxon>Bacillota</taxon>
        <taxon>Bacilli</taxon>
        <taxon>Bacillales</taxon>
        <taxon>Paenibacillaceae</taxon>
        <taxon>Paenibacillus</taxon>
    </lineage>
</organism>
<reference evidence="2 3" key="1">
    <citation type="submission" date="2019-07" db="EMBL/GenBank/DDBJ databases">
        <authorList>
            <person name="Kim J."/>
        </authorList>
    </citation>
    <scope>NUCLEOTIDE SEQUENCE [LARGE SCALE GENOMIC DNA]</scope>
    <source>
        <strain evidence="2 3">JC52</strain>
    </source>
</reference>
<comment type="caution">
    <text evidence="2">The sequence shown here is derived from an EMBL/GenBank/DDBJ whole genome shotgun (WGS) entry which is preliminary data.</text>
</comment>
<dbReference type="EMBL" id="VNJI01000034">
    <property type="protein sequence ID" value="TVY07597.1"/>
    <property type="molecule type" value="Genomic_DNA"/>
</dbReference>
<proteinExistence type="predicted"/>
<feature type="region of interest" description="Disordered" evidence="1">
    <location>
        <begin position="406"/>
        <end position="437"/>
    </location>
</feature>
<evidence type="ECO:0000313" key="2">
    <source>
        <dbReference type="EMBL" id="TVY07597.1"/>
    </source>
</evidence>
<dbReference type="RefSeq" id="WP_144851379.1">
    <property type="nucleotide sequence ID" value="NZ_VNJI01000034.1"/>
</dbReference>
<protein>
    <submittedName>
        <fullName evidence="2">Uncharacterized protein</fullName>
    </submittedName>
</protein>
<gene>
    <name evidence="2" type="ORF">FPZ49_22900</name>
</gene>
<evidence type="ECO:0000256" key="1">
    <source>
        <dbReference type="SAM" id="MobiDB-lite"/>
    </source>
</evidence>
<name>A0A559K687_9BACL</name>
<sequence>MKMPFSHKSDRRMKYPAIALVFTLIAMLLYNVVPGITYAGKEGVFLNNSVYFTLEEVALSKGTSSQTMQFRVMLNNDSDASVDFNQYGVQVVTTDGRAYYAQLSEKANAVVAGHSAQSFSFIAKVAPGLTADQLSVDFFNRGSGNQDMGALSVQKAMSFLQTDHQFVFNLTDADPTFTGNTFVSVQAVNAFAVPTDDQYKITLDTKVKVSGTDSWNPTSLAYVLKDGANHTFALKAANAESVQSDGVSTYRVLLTTMLDTQPDLQTLKLDMNKTDGTNLGTIDLQSLFTMVNVGDKASFNSQGREGVTLVVDKAEEMNQSGKRQALVTATLHNDGKRTVANPVLAGMLVSKDQQISLATETVVKDTDKYTSAGKTTSYQFVVELPDEVVSGAYEFYVSEQKSSTAVSSASSSSSSTSGTTGSTTGTSSSSQSSSQSGLTTTIPVMAVNLDAGLTASTGVAPSGSSYELGTPFVFKTDNKTIDPKLDVSLVEINAHTNPDNGYQTVVAKFKFMNNSQETLDLPTFDTELQDDTGTSYPGARQTTTLKQLIPQSAYVYSYAYLMPPTAKGTFKLSILEPTSSSLLKLPISAVQVAVHSTDDDAASVLGKMASFYPYTVNIQDWNLGSTYSGGTYSYKLKLSLDIKKDTTVLVDDSFSTMEFELVDSNGIVLGNSVQTLQGTNKLISGLQSINFSSVKAEQFDYPLTVNVYEDITTANGTAKRLIAKLQQ</sequence>
<dbReference type="AlphaFoldDB" id="A0A559K687"/>
<accession>A0A559K687</accession>
<keyword evidence="3" id="KW-1185">Reference proteome</keyword>
<dbReference type="Proteomes" id="UP000317036">
    <property type="component" value="Unassembled WGS sequence"/>
</dbReference>
<evidence type="ECO:0000313" key="3">
    <source>
        <dbReference type="Proteomes" id="UP000317036"/>
    </source>
</evidence>
<dbReference type="OrthoDB" id="2545931at2"/>